<keyword evidence="8" id="KW-0249">Electron transport</keyword>
<comment type="subcellular location">
    <subcellularLocation>
        <location evidence="2">Cell membrane</location>
        <topology evidence="2">Multi-pass membrane protein</topology>
    </subcellularLocation>
</comment>
<protein>
    <submittedName>
        <fullName evidence="15">Cytochrome B</fullName>
    </submittedName>
</protein>
<comment type="cofactor">
    <cofactor evidence="1">
        <name>heme b</name>
        <dbReference type="ChEBI" id="CHEBI:60344"/>
    </cofactor>
</comment>
<evidence type="ECO:0000256" key="8">
    <source>
        <dbReference type="ARBA" id="ARBA00022982"/>
    </source>
</evidence>
<evidence type="ECO:0000256" key="12">
    <source>
        <dbReference type="ARBA" id="ARBA00037975"/>
    </source>
</evidence>
<keyword evidence="6 13" id="KW-0812">Transmembrane</keyword>
<keyword evidence="3" id="KW-0813">Transport</keyword>
<dbReference type="GO" id="GO:0009055">
    <property type="term" value="F:electron transfer activity"/>
    <property type="evidence" value="ECO:0007669"/>
    <property type="project" value="InterPro"/>
</dbReference>
<dbReference type="EMBL" id="CP013650">
    <property type="protein sequence ID" value="ALS98882.1"/>
    <property type="molecule type" value="Genomic_DNA"/>
</dbReference>
<dbReference type="GO" id="GO:0046872">
    <property type="term" value="F:metal ion binding"/>
    <property type="evidence" value="ECO:0007669"/>
    <property type="project" value="UniProtKB-KW"/>
</dbReference>
<dbReference type="Pfam" id="PF01292">
    <property type="entry name" value="Ni_hydr_CYTB"/>
    <property type="match status" value="1"/>
</dbReference>
<keyword evidence="10" id="KW-0408">Iron</keyword>
<dbReference type="Gene3D" id="1.20.120.1770">
    <property type="match status" value="1"/>
</dbReference>
<evidence type="ECO:0000256" key="5">
    <source>
        <dbReference type="ARBA" id="ARBA00022617"/>
    </source>
</evidence>
<feature type="domain" description="Cytochrome b561 bacterial/Ni-hydrogenase" evidence="14">
    <location>
        <begin position="8"/>
        <end position="177"/>
    </location>
</feature>
<evidence type="ECO:0000256" key="13">
    <source>
        <dbReference type="SAM" id="Phobius"/>
    </source>
</evidence>
<evidence type="ECO:0000256" key="10">
    <source>
        <dbReference type="ARBA" id="ARBA00023004"/>
    </source>
</evidence>
<dbReference type="KEGG" id="lal:AT746_11780"/>
<dbReference type="SUPFAM" id="SSF81342">
    <property type="entry name" value="Transmembrane di-heme cytochromes"/>
    <property type="match status" value="1"/>
</dbReference>
<dbReference type="OrthoDB" id="9793784at2"/>
<evidence type="ECO:0000256" key="9">
    <source>
        <dbReference type="ARBA" id="ARBA00022989"/>
    </source>
</evidence>
<evidence type="ECO:0000256" key="6">
    <source>
        <dbReference type="ARBA" id="ARBA00022692"/>
    </source>
</evidence>
<proteinExistence type="inferred from homology"/>
<dbReference type="AlphaFoldDB" id="A0A0U3ALN1"/>
<dbReference type="PANTHER" id="PTHR30529:SF3">
    <property type="entry name" value="CYTOCHROME B561 HOMOLOG 1"/>
    <property type="match status" value="1"/>
</dbReference>
<dbReference type="InterPro" id="IPR016174">
    <property type="entry name" value="Di-haem_cyt_TM"/>
</dbReference>
<feature type="transmembrane region" description="Helical" evidence="13">
    <location>
        <begin position="90"/>
        <end position="110"/>
    </location>
</feature>
<evidence type="ECO:0000256" key="11">
    <source>
        <dbReference type="ARBA" id="ARBA00023136"/>
    </source>
</evidence>
<dbReference type="PROSITE" id="PS51257">
    <property type="entry name" value="PROKAR_LIPOPROTEIN"/>
    <property type="match status" value="1"/>
</dbReference>
<feature type="transmembrane region" description="Helical" evidence="13">
    <location>
        <begin position="50"/>
        <end position="69"/>
    </location>
</feature>
<organism evidence="15 16">
    <name type="scientific">Lacimicrobium alkaliphilum</name>
    <dbReference type="NCBI Taxonomy" id="1526571"/>
    <lineage>
        <taxon>Bacteria</taxon>
        <taxon>Pseudomonadati</taxon>
        <taxon>Pseudomonadota</taxon>
        <taxon>Gammaproteobacteria</taxon>
        <taxon>Alteromonadales</taxon>
        <taxon>Alteromonadaceae</taxon>
        <taxon>Lacimicrobium</taxon>
    </lineage>
</organism>
<dbReference type="STRING" id="1526571.AT746_11780"/>
<name>A0A0U3ALN1_9ALTE</name>
<dbReference type="InterPro" id="IPR011577">
    <property type="entry name" value="Cyt_b561_bac/Ni-Hgenase"/>
</dbReference>
<accession>A0A0U3ALN1</accession>
<reference evidence="15 16" key="1">
    <citation type="submission" date="2015-12" db="EMBL/GenBank/DDBJ databases">
        <title>Complete genome of Lacimicrobium alkaliphilum KCTC 32984.</title>
        <authorList>
            <person name="Kim S.-G."/>
            <person name="Lee Y.-J."/>
        </authorList>
    </citation>
    <scope>NUCLEOTIDE SEQUENCE [LARGE SCALE GENOMIC DNA]</scope>
    <source>
        <strain evidence="15 16">YelD216</strain>
    </source>
</reference>
<evidence type="ECO:0000256" key="1">
    <source>
        <dbReference type="ARBA" id="ARBA00001970"/>
    </source>
</evidence>
<keyword evidence="5" id="KW-0349">Heme</keyword>
<dbReference type="RefSeq" id="WP_062480545.1">
    <property type="nucleotide sequence ID" value="NZ_CP013650.1"/>
</dbReference>
<evidence type="ECO:0000259" key="14">
    <source>
        <dbReference type="Pfam" id="PF01292"/>
    </source>
</evidence>
<evidence type="ECO:0000256" key="4">
    <source>
        <dbReference type="ARBA" id="ARBA00022475"/>
    </source>
</evidence>
<dbReference type="GO" id="GO:0020037">
    <property type="term" value="F:heme binding"/>
    <property type="evidence" value="ECO:0007669"/>
    <property type="project" value="TreeGrafter"/>
</dbReference>
<evidence type="ECO:0000256" key="7">
    <source>
        <dbReference type="ARBA" id="ARBA00022723"/>
    </source>
</evidence>
<keyword evidence="7" id="KW-0479">Metal-binding</keyword>
<evidence type="ECO:0000313" key="15">
    <source>
        <dbReference type="EMBL" id="ALS98882.1"/>
    </source>
</evidence>
<dbReference type="InterPro" id="IPR052168">
    <property type="entry name" value="Cytochrome_b561_oxidase"/>
</dbReference>
<evidence type="ECO:0000256" key="3">
    <source>
        <dbReference type="ARBA" id="ARBA00022448"/>
    </source>
</evidence>
<keyword evidence="4" id="KW-1003">Cell membrane</keyword>
<feature type="transmembrane region" description="Helical" evidence="13">
    <location>
        <begin position="148"/>
        <end position="167"/>
    </location>
</feature>
<dbReference type="GO" id="GO:0022904">
    <property type="term" value="P:respiratory electron transport chain"/>
    <property type="evidence" value="ECO:0007669"/>
    <property type="project" value="InterPro"/>
</dbReference>
<keyword evidence="16" id="KW-1185">Reference proteome</keyword>
<gene>
    <name evidence="15" type="ORF">AT746_11780</name>
</gene>
<dbReference type="Proteomes" id="UP000068447">
    <property type="component" value="Chromosome"/>
</dbReference>
<dbReference type="PANTHER" id="PTHR30529">
    <property type="entry name" value="CYTOCHROME B561"/>
    <property type="match status" value="1"/>
</dbReference>
<comment type="similarity">
    <text evidence="12">Belongs to the cytochrome b561 family.</text>
</comment>
<evidence type="ECO:0000256" key="2">
    <source>
        <dbReference type="ARBA" id="ARBA00004651"/>
    </source>
</evidence>
<keyword evidence="11 13" id="KW-0472">Membrane</keyword>
<dbReference type="GO" id="GO:0005886">
    <property type="term" value="C:plasma membrane"/>
    <property type="evidence" value="ECO:0007669"/>
    <property type="project" value="UniProtKB-SubCell"/>
</dbReference>
<feature type="transmembrane region" description="Helical" evidence="13">
    <location>
        <begin position="12"/>
        <end position="30"/>
    </location>
</feature>
<evidence type="ECO:0000313" key="16">
    <source>
        <dbReference type="Proteomes" id="UP000068447"/>
    </source>
</evidence>
<keyword evidence="9 13" id="KW-1133">Transmembrane helix</keyword>
<sequence length="177" mass="20024">MQNTTEKYHRASIALHWIMLLLIVAVYACIELREFYPKGSEPRELLKQWHFMLGLSVGLLVLIRLSVRLRHPAPVISPQPPAWQHRLAKVMHGLLYLLMLGMPVAGWMILSSAGKPVPFFGLELPALLPPNEVLAEQIEEVHETIGSAGYVLIALHALAGLFHHYFIKDNTLKRMLP</sequence>